<dbReference type="PANTHER" id="PTHR42821:SF1">
    <property type="entry name" value="CATALASE-B"/>
    <property type="match status" value="1"/>
</dbReference>
<dbReference type="GO" id="GO:0006979">
    <property type="term" value="P:response to oxidative stress"/>
    <property type="evidence" value="ECO:0007669"/>
    <property type="project" value="InterPro"/>
</dbReference>
<name>A0A376P6C4_ECOLX</name>
<dbReference type="Proteomes" id="UP000254428">
    <property type="component" value="Unassembled WGS sequence"/>
</dbReference>
<evidence type="ECO:0000256" key="8">
    <source>
        <dbReference type="ARBA" id="ARBA00023324"/>
    </source>
</evidence>
<evidence type="ECO:0000256" key="7">
    <source>
        <dbReference type="ARBA" id="ARBA00023004"/>
    </source>
</evidence>
<dbReference type="GO" id="GO:0004096">
    <property type="term" value="F:catalase activity"/>
    <property type="evidence" value="ECO:0007669"/>
    <property type="project" value="UniProtKB-EC"/>
</dbReference>
<evidence type="ECO:0000256" key="5">
    <source>
        <dbReference type="ARBA" id="ARBA00022723"/>
    </source>
</evidence>
<dbReference type="InterPro" id="IPR024712">
    <property type="entry name" value="Catalase_clade2"/>
</dbReference>
<sequence>MYAIPDGDVKGRVVAILLNDEVRSADLLAILKALKAKGVHAKLLYSRMGEVTADDGTVLPIAATFAGAPSLTVDAVIVPCGNIADIADNGDANYYLMEAYKHLKPIALAGDARKFKATIKVADQGEEGIVEADSADGSFMDELLTLMAAHRVWSRIPKIDKIPA</sequence>
<reference evidence="10 11" key="1">
    <citation type="submission" date="2018-06" db="EMBL/GenBank/DDBJ databases">
        <authorList>
            <consortium name="Pathogen Informatics"/>
            <person name="Doyle S."/>
        </authorList>
    </citation>
    <scope>NUCLEOTIDE SEQUENCE [LARGE SCALE GENOMIC DNA]</scope>
    <source>
        <strain evidence="10 11">NCTC11341</strain>
    </source>
</reference>
<organism evidence="10 11">
    <name type="scientific">Escherichia coli</name>
    <dbReference type="NCBI Taxonomy" id="562"/>
    <lineage>
        <taxon>Bacteria</taxon>
        <taxon>Pseudomonadati</taxon>
        <taxon>Pseudomonadota</taxon>
        <taxon>Gammaproteobacteria</taxon>
        <taxon>Enterobacterales</taxon>
        <taxon>Enterobacteriaceae</taxon>
        <taxon>Escherichia</taxon>
    </lineage>
</organism>
<protein>
    <recommendedName>
        <fullName evidence="2">catalase</fullName>
        <ecNumber evidence="2">1.11.1.6</ecNumber>
    </recommendedName>
</protein>
<keyword evidence="5" id="KW-0479">Metal-binding</keyword>
<keyword evidence="6 10" id="KW-0560">Oxidoreductase</keyword>
<feature type="domain" description="Large catalase C-terminal" evidence="9">
    <location>
        <begin position="10"/>
        <end position="157"/>
    </location>
</feature>
<proteinExistence type="predicted"/>
<keyword evidence="8" id="KW-0376">Hydrogen peroxide</keyword>
<comment type="cofactor">
    <cofactor evidence="1">
        <name>heme</name>
        <dbReference type="ChEBI" id="CHEBI:30413"/>
    </cofactor>
</comment>
<accession>A0A376P6C4</accession>
<evidence type="ECO:0000313" key="10">
    <source>
        <dbReference type="EMBL" id="STH74055.1"/>
    </source>
</evidence>
<evidence type="ECO:0000256" key="2">
    <source>
        <dbReference type="ARBA" id="ARBA00012314"/>
    </source>
</evidence>
<dbReference type="Gene3D" id="3.40.50.880">
    <property type="match status" value="1"/>
</dbReference>
<dbReference type="GO" id="GO:0046872">
    <property type="term" value="F:metal ion binding"/>
    <property type="evidence" value="ECO:0007669"/>
    <property type="project" value="UniProtKB-KW"/>
</dbReference>
<dbReference type="Pfam" id="PF18011">
    <property type="entry name" value="Catalase_C"/>
    <property type="match status" value="1"/>
</dbReference>
<keyword evidence="3 10" id="KW-0575">Peroxidase</keyword>
<dbReference type="CDD" id="cd03132">
    <property type="entry name" value="GATase1_catalase"/>
    <property type="match status" value="1"/>
</dbReference>
<keyword evidence="7" id="KW-0408">Iron</keyword>
<evidence type="ECO:0000313" key="11">
    <source>
        <dbReference type="Proteomes" id="UP000254428"/>
    </source>
</evidence>
<evidence type="ECO:0000256" key="4">
    <source>
        <dbReference type="ARBA" id="ARBA00022617"/>
    </source>
</evidence>
<dbReference type="InterPro" id="IPR029062">
    <property type="entry name" value="Class_I_gatase-like"/>
</dbReference>
<dbReference type="SUPFAM" id="SSF52317">
    <property type="entry name" value="Class I glutamine amidotransferase-like"/>
    <property type="match status" value="1"/>
</dbReference>
<dbReference type="InterPro" id="IPR041399">
    <property type="entry name" value="Catalase_large_C"/>
</dbReference>
<dbReference type="GO" id="GO:0005829">
    <property type="term" value="C:cytosol"/>
    <property type="evidence" value="ECO:0007669"/>
    <property type="project" value="TreeGrafter"/>
</dbReference>
<evidence type="ECO:0000256" key="6">
    <source>
        <dbReference type="ARBA" id="ARBA00023002"/>
    </source>
</evidence>
<dbReference type="PANTHER" id="PTHR42821">
    <property type="entry name" value="CATALASE"/>
    <property type="match status" value="1"/>
</dbReference>
<dbReference type="FunFam" id="3.40.50.880:FF:000049">
    <property type="entry name" value="Catalase HPII"/>
    <property type="match status" value="1"/>
</dbReference>
<evidence type="ECO:0000256" key="1">
    <source>
        <dbReference type="ARBA" id="ARBA00001971"/>
    </source>
</evidence>
<dbReference type="AlphaFoldDB" id="A0A376P6C4"/>
<dbReference type="EC" id="1.11.1.6" evidence="2"/>
<dbReference type="EMBL" id="UGBT01000002">
    <property type="protein sequence ID" value="STH74055.1"/>
    <property type="molecule type" value="Genomic_DNA"/>
</dbReference>
<evidence type="ECO:0000256" key="3">
    <source>
        <dbReference type="ARBA" id="ARBA00022559"/>
    </source>
</evidence>
<gene>
    <name evidence="10" type="primary">katE_3</name>
    <name evidence="10" type="ORF">NCTC11341_05783</name>
</gene>
<evidence type="ECO:0000259" key="9">
    <source>
        <dbReference type="Pfam" id="PF18011"/>
    </source>
</evidence>
<dbReference type="GO" id="GO:0042744">
    <property type="term" value="P:hydrogen peroxide catabolic process"/>
    <property type="evidence" value="ECO:0007669"/>
    <property type="project" value="UniProtKB-KW"/>
</dbReference>
<keyword evidence="4" id="KW-0349">Heme</keyword>
<dbReference type="GO" id="GO:0020037">
    <property type="term" value="F:heme binding"/>
    <property type="evidence" value="ECO:0007669"/>
    <property type="project" value="InterPro"/>
</dbReference>